<organism evidence="6 7">
    <name type="scientific">Halogranum amylolyticum</name>
    <dbReference type="NCBI Taxonomy" id="660520"/>
    <lineage>
        <taxon>Archaea</taxon>
        <taxon>Methanobacteriati</taxon>
        <taxon>Methanobacteriota</taxon>
        <taxon>Stenosarchaea group</taxon>
        <taxon>Halobacteria</taxon>
        <taxon>Halobacteriales</taxon>
        <taxon>Haloferacaceae</taxon>
    </lineage>
</organism>
<keyword evidence="7" id="KW-1185">Reference proteome</keyword>
<evidence type="ECO:0000313" key="6">
    <source>
        <dbReference type="EMBL" id="SEO51395.1"/>
    </source>
</evidence>
<dbReference type="InterPro" id="IPR036259">
    <property type="entry name" value="MFS_trans_sf"/>
</dbReference>
<feature type="transmembrane region" description="Helical" evidence="5">
    <location>
        <begin position="377"/>
        <end position="398"/>
    </location>
</feature>
<dbReference type="InterPro" id="IPR005829">
    <property type="entry name" value="Sugar_transporter_CS"/>
</dbReference>
<keyword evidence="4 5" id="KW-0472">Membrane</keyword>
<gene>
    <name evidence="6" type="ORF">SAMN04487948_10313</name>
</gene>
<dbReference type="PROSITE" id="PS00216">
    <property type="entry name" value="SUGAR_TRANSPORT_1"/>
    <property type="match status" value="1"/>
</dbReference>
<dbReference type="Proteomes" id="UP000199126">
    <property type="component" value="Unassembled WGS sequence"/>
</dbReference>
<dbReference type="SUPFAM" id="SSF103473">
    <property type="entry name" value="MFS general substrate transporter"/>
    <property type="match status" value="1"/>
</dbReference>
<feature type="transmembrane region" description="Helical" evidence="5">
    <location>
        <begin position="257"/>
        <end position="277"/>
    </location>
</feature>
<feature type="transmembrane region" description="Helical" evidence="5">
    <location>
        <begin position="209"/>
        <end position="231"/>
    </location>
</feature>
<feature type="transmembrane region" description="Helical" evidence="5">
    <location>
        <begin position="163"/>
        <end position="180"/>
    </location>
</feature>
<dbReference type="GO" id="GO:0022857">
    <property type="term" value="F:transmembrane transporter activity"/>
    <property type="evidence" value="ECO:0007669"/>
    <property type="project" value="InterPro"/>
</dbReference>
<dbReference type="OrthoDB" id="85689at2157"/>
<evidence type="ECO:0000256" key="2">
    <source>
        <dbReference type="ARBA" id="ARBA00022692"/>
    </source>
</evidence>
<keyword evidence="3 5" id="KW-1133">Transmembrane helix</keyword>
<dbReference type="Gene3D" id="1.20.1250.20">
    <property type="entry name" value="MFS general substrate transporter like domains"/>
    <property type="match status" value="1"/>
</dbReference>
<dbReference type="GO" id="GO:0016020">
    <property type="term" value="C:membrane"/>
    <property type="evidence" value="ECO:0007669"/>
    <property type="project" value="UniProtKB-SubCell"/>
</dbReference>
<evidence type="ECO:0000256" key="1">
    <source>
        <dbReference type="ARBA" id="ARBA00004141"/>
    </source>
</evidence>
<feature type="transmembrane region" description="Helical" evidence="5">
    <location>
        <begin position="289"/>
        <end position="308"/>
    </location>
</feature>
<evidence type="ECO:0000256" key="5">
    <source>
        <dbReference type="SAM" id="Phobius"/>
    </source>
</evidence>
<dbReference type="InterPro" id="IPR011701">
    <property type="entry name" value="MFS"/>
</dbReference>
<name>A0A1H8QAZ0_9EURY</name>
<dbReference type="AlphaFoldDB" id="A0A1H8QAZ0"/>
<dbReference type="Pfam" id="PF07690">
    <property type="entry name" value="MFS_1"/>
    <property type="match status" value="1"/>
</dbReference>
<proteinExistence type="predicted"/>
<dbReference type="InterPro" id="IPR053160">
    <property type="entry name" value="MFS_DHA3_Transporter"/>
</dbReference>
<comment type="subcellular location">
    <subcellularLocation>
        <location evidence="1">Membrane</location>
        <topology evidence="1">Multi-pass membrane protein</topology>
    </subcellularLocation>
</comment>
<evidence type="ECO:0000256" key="4">
    <source>
        <dbReference type="ARBA" id="ARBA00023136"/>
    </source>
</evidence>
<dbReference type="PANTHER" id="PTHR23530:SF1">
    <property type="entry name" value="PERMEASE, MAJOR FACILITATOR SUPERFAMILY-RELATED"/>
    <property type="match status" value="1"/>
</dbReference>
<dbReference type="EMBL" id="FODV01000003">
    <property type="protein sequence ID" value="SEO51395.1"/>
    <property type="molecule type" value="Genomic_DNA"/>
</dbReference>
<dbReference type="RefSeq" id="WP_089822055.1">
    <property type="nucleotide sequence ID" value="NZ_FODV01000003.1"/>
</dbReference>
<evidence type="ECO:0000256" key="3">
    <source>
        <dbReference type="ARBA" id="ARBA00022989"/>
    </source>
</evidence>
<evidence type="ECO:0000313" key="7">
    <source>
        <dbReference type="Proteomes" id="UP000199126"/>
    </source>
</evidence>
<reference evidence="7" key="1">
    <citation type="submission" date="2016-10" db="EMBL/GenBank/DDBJ databases">
        <authorList>
            <person name="Varghese N."/>
            <person name="Submissions S."/>
        </authorList>
    </citation>
    <scope>NUCLEOTIDE SEQUENCE [LARGE SCALE GENOMIC DNA]</scope>
    <source>
        <strain evidence="7">CGMCC 1.10121</strain>
    </source>
</reference>
<sequence>MTAGGRLVTRYYLYQATRSAGFIYPVFTLFLLRTLSFTQVGLLGALSSAVVVLSEVPTGYVADQLGRRASLVLSVVFTVLSLAGFVVFQSFVAYAVLYVLWALAQTFVSGSADAWLYERLEEQTDPSAFTRVRGRGESVMRATSVATMLAGGVLYTLDPRFPFVASVALNALGLVVLASFPSTDRAAADGHVTATDTFRIVRKRFTRQPMLSVVLYTSLFFAVVSTGDTYIQPVARTLFERTLSSGVSGFGALPESVLLGVLYAAFTGVSAVASYHAGTLEATLGFRDALLVVSLGTAGLFLLPQWILLASLPMFVALRGSTTLLSPLVNGFLNGQIETVGRATTLSAFSMVTRLARIPLAVLAGVVGDVYGETTSVAVLGGVFLVAAAIVWGVRTVGDGKRVASRAQATQSAAGDDPE</sequence>
<dbReference type="PANTHER" id="PTHR23530">
    <property type="entry name" value="TRANSPORT PROTEIN-RELATED"/>
    <property type="match status" value="1"/>
</dbReference>
<feature type="transmembrane region" description="Helical" evidence="5">
    <location>
        <begin position="98"/>
        <end position="117"/>
    </location>
</feature>
<accession>A0A1H8QAZ0</accession>
<feature type="transmembrane region" description="Helical" evidence="5">
    <location>
        <begin position="69"/>
        <end position="92"/>
    </location>
</feature>
<keyword evidence="2 5" id="KW-0812">Transmembrane</keyword>
<protein>
    <submittedName>
        <fullName evidence="6">Major Facilitator Superfamily protein</fullName>
    </submittedName>
</protein>